<evidence type="ECO:0000256" key="3">
    <source>
        <dbReference type="ARBA" id="ARBA00023237"/>
    </source>
</evidence>
<dbReference type="InterPro" id="IPR017687">
    <property type="entry name" value="BamB"/>
</dbReference>
<reference evidence="7 8" key="1">
    <citation type="journal article" date="2018" name="Microbiome">
        <title>Fine metagenomic profile of the Mediterranean stratified and mixed water columns revealed by assembly and recruitment.</title>
        <authorList>
            <person name="Haro-Moreno J.M."/>
            <person name="Lopez-Perez M."/>
            <person name="De La Torre J.R."/>
            <person name="Picazo A."/>
            <person name="Camacho A."/>
            <person name="Rodriguez-Valera F."/>
        </authorList>
    </citation>
    <scope>NUCLEOTIDE SEQUENCE [LARGE SCALE GENOMIC DNA]</scope>
    <source>
        <strain evidence="7">MED-G78</strain>
    </source>
</reference>
<comment type="subcellular location">
    <subcellularLocation>
        <location evidence="4">Cell outer membrane</location>
        <topology evidence="4">Lipid-anchor</topology>
    </subcellularLocation>
</comment>
<evidence type="ECO:0000256" key="1">
    <source>
        <dbReference type="ARBA" id="ARBA00022729"/>
    </source>
</evidence>
<dbReference type="InterPro" id="IPR002372">
    <property type="entry name" value="PQQ_rpt_dom"/>
</dbReference>
<dbReference type="HAMAP" id="MF_00923">
    <property type="entry name" value="OM_assembly_BamB"/>
    <property type="match status" value="1"/>
</dbReference>
<keyword evidence="1 4" id="KW-0732">Signal</keyword>
<organism evidence="7 8">
    <name type="scientific">SAR86 cluster bacterium</name>
    <dbReference type="NCBI Taxonomy" id="2030880"/>
    <lineage>
        <taxon>Bacteria</taxon>
        <taxon>Pseudomonadati</taxon>
        <taxon>Pseudomonadota</taxon>
        <taxon>Gammaproteobacteria</taxon>
        <taxon>SAR86 cluster</taxon>
    </lineage>
</organism>
<comment type="similarity">
    <text evidence="4">Belongs to the BamB family.</text>
</comment>
<comment type="function">
    <text evidence="4">Part of the outer membrane protein assembly complex, which is involved in assembly and insertion of beta-barrel proteins into the outer membrane.</text>
</comment>
<dbReference type="GO" id="GO:0043165">
    <property type="term" value="P:Gram-negative-bacterium-type cell outer membrane assembly"/>
    <property type="evidence" value="ECO:0007669"/>
    <property type="project" value="UniProtKB-UniRule"/>
</dbReference>
<evidence type="ECO:0000259" key="6">
    <source>
        <dbReference type="Pfam" id="PF13360"/>
    </source>
</evidence>
<comment type="subunit">
    <text evidence="4">Part of the Bam complex.</text>
</comment>
<keyword evidence="4" id="KW-0449">Lipoprotein</keyword>
<dbReference type="SMART" id="SM00564">
    <property type="entry name" value="PQQ"/>
    <property type="match status" value="6"/>
</dbReference>
<keyword evidence="4" id="KW-0564">Palmitate</keyword>
<feature type="chain" id="PRO_5017093456" description="Outer membrane protein assembly factor BamB" evidence="5">
    <location>
        <begin position="23"/>
        <end position="422"/>
    </location>
</feature>
<accession>A0A368C7N2</accession>
<keyword evidence="3 4" id="KW-0998">Cell outer membrane</keyword>
<dbReference type="InterPro" id="IPR011047">
    <property type="entry name" value="Quinoprotein_ADH-like_sf"/>
</dbReference>
<dbReference type="PANTHER" id="PTHR34512">
    <property type="entry name" value="CELL SURFACE PROTEIN"/>
    <property type="match status" value="1"/>
</dbReference>
<evidence type="ECO:0000256" key="5">
    <source>
        <dbReference type="SAM" id="SignalP"/>
    </source>
</evidence>
<evidence type="ECO:0000256" key="4">
    <source>
        <dbReference type="HAMAP-Rule" id="MF_00923"/>
    </source>
</evidence>
<feature type="signal peptide" evidence="5">
    <location>
        <begin position="1"/>
        <end position="22"/>
    </location>
</feature>
<dbReference type="EMBL" id="QOPI01000002">
    <property type="protein sequence ID" value="RCL45523.1"/>
    <property type="molecule type" value="Genomic_DNA"/>
</dbReference>
<dbReference type="SUPFAM" id="SSF50998">
    <property type="entry name" value="Quinoprotein alcohol dehydrogenase-like"/>
    <property type="match status" value="1"/>
</dbReference>
<comment type="caution">
    <text evidence="7">The sequence shown here is derived from an EMBL/GenBank/DDBJ whole genome shotgun (WGS) entry which is preliminary data.</text>
</comment>
<proteinExistence type="inferred from homology"/>
<feature type="domain" description="Pyrrolo-quinoline quinone repeat" evidence="6">
    <location>
        <begin position="120"/>
        <end position="349"/>
    </location>
</feature>
<sequence>MIMKYLSHLLILILLSSCSSLAFWDNQEEDVEPEETAETIGIIDRLTFWNNGDDEIDLSEPKLLEDVINQEELSLNWKISLPSERSATDFVPNFSGKGDNKLGSFMPAFSGKTIFISNNDGAVGSYDQSSGKKNWNVQITPLSSGISAGFGVLVVAGSQGELICLSQADGSIIWSINIGAEVLAQAAIDAKYVLIKTSSGELNAYSIDDGTKAWSYRSQLPALTLRGSSPPVIEEGIVYAAFDNGRLGAFQIDTGFLIWDGAISYVEGTSELDNMIDADAAPVLEGGLLFIANYQGQIAAFDPAQRRIVWADKASSFYSPIISKGVLAILESNSTFKTYSIKTFNESWNNDEYYLRDLSNPEIYKGNIVVGDFEGYIHVINTLNGKTISRMKLTRSPIKTIVARAENVYIIDETFNLYSISL</sequence>
<gene>
    <name evidence="4" type="primary">bamB</name>
    <name evidence="7" type="ORF">DBW92_00885</name>
</gene>
<dbReference type="GO" id="GO:0009279">
    <property type="term" value="C:cell outer membrane"/>
    <property type="evidence" value="ECO:0007669"/>
    <property type="project" value="UniProtKB-SubCell"/>
</dbReference>
<dbReference type="InterPro" id="IPR018391">
    <property type="entry name" value="PQQ_b-propeller_rpt"/>
</dbReference>
<dbReference type="AlphaFoldDB" id="A0A368C7N2"/>
<dbReference type="Pfam" id="PF13360">
    <property type="entry name" value="PQQ_2"/>
    <property type="match status" value="1"/>
</dbReference>
<evidence type="ECO:0000313" key="7">
    <source>
        <dbReference type="EMBL" id="RCL45523.1"/>
    </source>
</evidence>
<dbReference type="GO" id="GO:0051205">
    <property type="term" value="P:protein insertion into membrane"/>
    <property type="evidence" value="ECO:0007669"/>
    <property type="project" value="UniProtKB-UniRule"/>
</dbReference>
<evidence type="ECO:0000313" key="8">
    <source>
        <dbReference type="Proteomes" id="UP000252915"/>
    </source>
</evidence>
<dbReference type="Gene3D" id="2.130.10.10">
    <property type="entry name" value="YVTN repeat-like/Quinoprotein amine dehydrogenase"/>
    <property type="match status" value="1"/>
</dbReference>
<dbReference type="PANTHER" id="PTHR34512:SF30">
    <property type="entry name" value="OUTER MEMBRANE PROTEIN ASSEMBLY FACTOR BAMB"/>
    <property type="match status" value="1"/>
</dbReference>
<dbReference type="InterPro" id="IPR015943">
    <property type="entry name" value="WD40/YVTN_repeat-like_dom_sf"/>
</dbReference>
<dbReference type="PROSITE" id="PS51257">
    <property type="entry name" value="PROKAR_LIPOPROTEIN"/>
    <property type="match status" value="1"/>
</dbReference>
<protein>
    <recommendedName>
        <fullName evidence="4">Outer membrane protein assembly factor BamB</fullName>
    </recommendedName>
</protein>
<keyword evidence="2 4" id="KW-0472">Membrane</keyword>
<evidence type="ECO:0000256" key="2">
    <source>
        <dbReference type="ARBA" id="ARBA00023136"/>
    </source>
</evidence>
<name>A0A368C7N2_9GAMM</name>
<dbReference type="Proteomes" id="UP000252915">
    <property type="component" value="Unassembled WGS sequence"/>
</dbReference>